<dbReference type="InterPro" id="IPR027417">
    <property type="entry name" value="P-loop_NTPase"/>
</dbReference>
<dbReference type="InterPro" id="IPR003959">
    <property type="entry name" value="ATPase_AAA_core"/>
</dbReference>
<accession>A0A5N6UVT1</accession>
<feature type="region of interest" description="Disordered" evidence="3">
    <location>
        <begin position="140"/>
        <end position="185"/>
    </location>
</feature>
<name>A0A5N6UVT1_ASPTM</name>
<dbReference type="Gene3D" id="1.10.8.60">
    <property type="match status" value="1"/>
</dbReference>
<dbReference type="Proteomes" id="UP000326950">
    <property type="component" value="Unassembled WGS sequence"/>
</dbReference>
<dbReference type="PANTHER" id="PTHR45644">
    <property type="entry name" value="AAA ATPASE, PUTATIVE (AFU_ORTHOLOGUE AFUA_2G12920)-RELATED-RELATED"/>
    <property type="match status" value="1"/>
</dbReference>
<dbReference type="SUPFAM" id="SSF52540">
    <property type="entry name" value="P-loop containing nucleoside triphosphate hydrolases"/>
    <property type="match status" value="1"/>
</dbReference>
<evidence type="ECO:0000313" key="6">
    <source>
        <dbReference type="Proteomes" id="UP000326950"/>
    </source>
</evidence>
<feature type="domain" description="AAA+ ATPase" evidence="4">
    <location>
        <begin position="517"/>
        <end position="654"/>
    </location>
</feature>
<keyword evidence="5" id="KW-0378">Hydrolase</keyword>
<dbReference type="Gene3D" id="3.40.50.300">
    <property type="entry name" value="P-loop containing nucleotide triphosphate hydrolases"/>
    <property type="match status" value="1"/>
</dbReference>
<dbReference type="GO" id="GO:0016887">
    <property type="term" value="F:ATP hydrolysis activity"/>
    <property type="evidence" value="ECO:0007669"/>
    <property type="project" value="InterPro"/>
</dbReference>
<dbReference type="GO" id="GO:0005524">
    <property type="term" value="F:ATP binding"/>
    <property type="evidence" value="ECO:0007669"/>
    <property type="project" value="UniProtKB-KW"/>
</dbReference>
<reference evidence="5 6" key="1">
    <citation type="submission" date="2019-04" db="EMBL/GenBank/DDBJ databases">
        <title>Friends and foes A comparative genomics study of 23 Aspergillus species from section Flavi.</title>
        <authorList>
            <consortium name="DOE Joint Genome Institute"/>
            <person name="Kjaerbolling I."/>
            <person name="Vesth T."/>
            <person name="Frisvad J.C."/>
            <person name="Nybo J.L."/>
            <person name="Theobald S."/>
            <person name="Kildgaard S."/>
            <person name="Isbrandt T."/>
            <person name="Kuo A."/>
            <person name="Sato A."/>
            <person name="Lyhne E.K."/>
            <person name="Kogle M.E."/>
            <person name="Wiebenga A."/>
            <person name="Kun R.S."/>
            <person name="Lubbers R.J."/>
            <person name="Makela M.R."/>
            <person name="Barry K."/>
            <person name="Chovatia M."/>
            <person name="Clum A."/>
            <person name="Daum C."/>
            <person name="Haridas S."/>
            <person name="He G."/>
            <person name="LaButti K."/>
            <person name="Lipzen A."/>
            <person name="Mondo S."/>
            <person name="Riley R."/>
            <person name="Salamov A."/>
            <person name="Simmons B.A."/>
            <person name="Magnuson J.K."/>
            <person name="Henrissat B."/>
            <person name="Mortensen U.H."/>
            <person name="Larsen T.O."/>
            <person name="Devries R.P."/>
            <person name="Grigoriev I.V."/>
            <person name="Machida M."/>
            <person name="Baker S.E."/>
            <person name="Andersen M.R."/>
        </authorList>
    </citation>
    <scope>NUCLEOTIDE SEQUENCE [LARGE SCALE GENOMIC DNA]</scope>
    <source>
        <strain evidence="5 6">CBS 117626</strain>
    </source>
</reference>
<dbReference type="AlphaFoldDB" id="A0A5N6UVT1"/>
<evidence type="ECO:0000256" key="3">
    <source>
        <dbReference type="SAM" id="MobiDB-lite"/>
    </source>
</evidence>
<evidence type="ECO:0000256" key="2">
    <source>
        <dbReference type="ARBA" id="ARBA00022840"/>
    </source>
</evidence>
<keyword evidence="6" id="KW-1185">Reference proteome</keyword>
<keyword evidence="2" id="KW-0067">ATP-binding</keyword>
<evidence type="ECO:0000259" key="4">
    <source>
        <dbReference type="SMART" id="SM00382"/>
    </source>
</evidence>
<evidence type="ECO:0000256" key="1">
    <source>
        <dbReference type="ARBA" id="ARBA00022741"/>
    </source>
</evidence>
<dbReference type="PANTHER" id="PTHR45644:SF56">
    <property type="entry name" value="AAA ATPASE, PUTATIVE (AFU_ORTHOLOGUE AFUA_2G12920)-RELATED"/>
    <property type="match status" value="1"/>
</dbReference>
<dbReference type="GO" id="GO:0005741">
    <property type="term" value="C:mitochondrial outer membrane"/>
    <property type="evidence" value="ECO:0007669"/>
    <property type="project" value="TreeGrafter"/>
</dbReference>
<sequence>MTDTSNETQMKSGYNVPDWFVKDHIKTPTEQGKSRIAIVKTPSPTIESQHDPERYELHEDLYVDFRDMVAGTILNKNENSPATLVLDPDEPTLTLQARSLVYSTAILTHLAGELNATLVNLDIRDLRNLACDFFIQDTTTSESQKTVSDGEYSHGEEGTSSLEGLDDSQGCPTPPSSTSDDPGVHALDEETQKSAENQNINRPDQEADEETISWLNGLKGKLDVDAIMDIFFASRCETHAKKCVFHRTKRSIQSIIESAWEKAQIIVHLRGARSIRTANNGTKILKNLRQVVQEYRRKQVPVLIITTVVEQQTVIMNSKLHTSNVSTVQFNLDTPMLSKYEASFEEEEKRVTIQQWNRTVKRHLRLDRNYAVWSHLLPHDFDFDFSDIPMDFYLPDLARTANQISGSFMTKGMLEIQDIRDIVARGIRLANEDHQSLKSPEEDNQLSSISDRLEEIRGSCNKYEENLFTKVIDTEKQKVTYDDVVVEDSVKDTMKYLVGLSQVRFEGTSQALVDSVNVKGALLYGPPGTGKTQLVRAMANDSSSCMIAITASDIESKWVGQTEKNISAAFSLARKLSPCILFIDEVDALLYRRSSCDQSWRRESLTQFLQEMDGLSNNRDAPFVIGATNHPMDLDEAFLWRLPYKVMLGMPGLEEREEILNIFLKVDDLDPLVSIKALAHQTGGYTGSDLRSLCGQAALDFAIEQAKSRSGNGDGTEASVKLRLSVKHFVGALRKVQPSVSARSVREIEKFSSLSDRQNKESAEISI</sequence>
<evidence type="ECO:0000313" key="5">
    <source>
        <dbReference type="EMBL" id="KAE8162610.1"/>
    </source>
</evidence>
<proteinExistence type="predicted"/>
<organism evidence="5 6">
    <name type="scientific">Aspergillus tamarii</name>
    <dbReference type="NCBI Taxonomy" id="41984"/>
    <lineage>
        <taxon>Eukaryota</taxon>
        <taxon>Fungi</taxon>
        <taxon>Dikarya</taxon>
        <taxon>Ascomycota</taxon>
        <taxon>Pezizomycotina</taxon>
        <taxon>Eurotiomycetes</taxon>
        <taxon>Eurotiomycetidae</taxon>
        <taxon>Eurotiales</taxon>
        <taxon>Aspergillaceae</taxon>
        <taxon>Aspergillus</taxon>
        <taxon>Aspergillus subgen. Circumdati</taxon>
    </lineage>
</organism>
<gene>
    <name evidence="5" type="ORF">BDV40DRAFT_312277</name>
</gene>
<dbReference type="InterPro" id="IPR051701">
    <property type="entry name" value="Mito_OM_Translocase_MSP1"/>
</dbReference>
<dbReference type="Pfam" id="PF00004">
    <property type="entry name" value="AAA"/>
    <property type="match status" value="1"/>
</dbReference>
<protein>
    <submittedName>
        <fullName evidence="5">P-loop containing nucleoside triphosphate hydrolase protein</fullName>
    </submittedName>
</protein>
<dbReference type="EMBL" id="ML738626">
    <property type="protein sequence ID" value="KAE8162610.1"/>
    <property type="molecule type" value="Genomic_DNA"/>
</dbReference>
<dbReference type="SMART" id="SM00382">
    <property type="entry name" value="AAA"/>
    <property type="match status" value="1"/>
</dbReference>
<dbReference type="InterPro" id="IPR003593">
    <property type="entry name" value="AAA+_ATPase"/>
</dbReference>
<dbReference type="OrthoDB" id="39734at2759"/>
<keyword evidence="1" id="KW-0547">Nucleotide-binding</keyword>